<dbReference type="GO" id="GO:0016787">
    <property type="term" value="F:hydrolase activity"/>
    <property type="evidence" value="ECO:0007669"/>
    <property type="project" value="UniProtKB-KW"/>
</dbReference>
<dbReference type="EMBL" id="CP091511">
    <property type="protein sequence ID" value="UOO89294.1"/>
    <property type="molecule type" value="Genomic_DNA"/>
</dbReference>
<dbReference type="SFLD" id="SFLDG01129">
    <property type="entry name" value="C1.5:_HAD__Beta-PGM__Phosphata"/>
    <property type="match status" value="1"/>
</dbReference>
<sequence length="194" mass="22261">MLIWQEQTIAAVVFDAFGTVIHYPVKRNPYALLRHHWHSEQGFKHACLTQNIALPDLLRQLQLEHLWPQIQAMLAEERAHLALFPEVLTVLQRLKQLQVKTAICSNLAHAYGEDVRRLLPDVDASLLSYEVGHAKPEAAMYAAVEQQLQVPKEQILFIGDTQRCDETGPRAYGFHAQWLQRDLGQDLQQLVLEQ</sequence>
<dbReference type="Proteomes" id="UP000832011">
    <property type="component" value="Chromosome"/>
</dbReference>
<reference evidence="2 3" key="1">
    <citation type="journal article" date="2022" name="Res Sq">
        <title>Evolution of multicellular longitudinally dividing oral cavity symbionts (Neisseriaceae).</title>
        <authorList>
            <person name="Nyongesa S."/>
            <person name="Weber P."/>
            <person name="Bernet E."/>
            <person name="Pullido F."/>
            <person name="Nieckarz M."/>
            <person name="Delaby M."/>
            <person name="Nieves C."/>
            <person name="Viehboeck T."/>
            <person name="Krause N."/>
            <person name="Rivera-Millot A."/>
            <person name="Nakamura A."/>
            <person name="Vischer N."/>
            <person name="VanNieuwenhze M."/>
            <person name="Brun Y."/>
            <person name="Cava F."/>
            <person name="Bulgheresi S."/>
            <person name="Veyrier F."/>
        </authorList>
    </citation>
    <scope>NUCLEOTIDE SEQUENCE [LARGE SCALE GENOMIC DNA]</scope>
    <source>
        <strain evidence="2 3">SN4</strain>
    </source>
</reference>
<evidence type="ECO:0000313" key="3">
    <source>
        <dbReference type="Proteomes" id="UP000832011"/>
    </source>
</evidence>
<dbReference type="Pfam" id="PF00702">
    <property type="entry name" value="Hydrolase"/>
    <property type="match status" value="1"/>
</dbReference>
<proteinExistence type="predicted"/>
<gene>
    <name evidence="2" type="ORF">LVJ82_17925</name>
</gene>
<dbReference type="RefSeq" id="WP_058356994.1">
    <property type="nucleotide sequence ID" value="NZ_CABKVG010000010.1"/>
</dbReference>
<protein>
    <submittedName>
        <fullName evidence="2">HAD family hydrolase</fullName>
    </submittedName>
</protein>
<evidence type="ECO:0000313" key="2">
    <source>
        <dbReference type="EMBL" id="UOO89294.1"/>
    </source>
</evidence>
<dbReference type="InterPro" id="IPR006439">
    <property type="entry name" value="HAD-SF_hydro_IA"/>
</dbReference>
<dbReference type="PANTHER" id="PTHR43316:SF3">
    <property type="entry name" value="HALOACID DEHALOGENASE, TYPE II (AFU_ORTHOLOGUE AFUA_2G07750)-RELATED"/>
    <property type="match status" value="1"/>
</dbReference>
<dbReference type="SUPFAM" id="SSF56784">
    <property type="entry name" value="HAD-like"/>
    <property type="match status" value="1"/>
</dbReference>
<dbReference type="PRINTS" id="PR00413">
    <property type="entry name" value="HADHALOGNASE"/>
</dbReference>
<keyword evidence="1 2" id="KW-0378">Hydrolase</keyword>
<dbReference type="InterPro" id="IPR036412">
    <property type="entry name" value="HAD-like_sf"/>
</dbReference>
<organism evidence="2 3">
    <name type="scientific">Vitreoscilla massiliensis</name>
    <dbReference type="NCBI Taxonomy" id="1689272"/>
    <lineage>
        <taxon>Bacteria</taxon>
        <taxon>Pseudomonadati</taxon>
        <taxon>Pseudomonadota</taxon>
        <taxon>Betaproteobacteria</taxon>
        <taxon>Neisseriales</taxon>
        <taxon>Neisseriaceae</taxon>
        <taxon>Vitreoscilla</taxon>
    </lineage>
</organism>
<dbReference type="InterPro" id="IPR051540">
    <property type="entry name" value="S-2-haloacid_dehalogenase"/>
</dbReference>
<keyword evidence="3" id="KW-1185">Reference proteome</keyword>
<evidence type="ECO:0000256" key="1">
    <source>
        <dbReference type="ARBA" id="ARBA00022801"/>
    </source>
</evidence>
<dbReference type="InterPro" id="IPR023214">
    <property type="entry name" value="HAD_sf"/>
</dbReference>
<accession>A0ABY4E1C1</accession>
<dbReference type="PANTHER" id="PTHR43316">
    <property type="entry name" value="HYDROLASE, HALOACID DELAHOGENASE-RELATED"/>
    <property type="match status" value="1"/>
</dbReference>
<dbReference type="SFLD" id="SFLDS00003">
    <property type="entry name" value="Haloacid_Dehalogenase"/>
    <property type="match status" value="1"/>
</dbReference>
<dbReference type="NCBIfam" id="TIGR01549">
    <property type="entry name" value="HAD-SF-IA-v1"/>
    <property type="match status" value="1"/>
</dbReference>
<dbReference type="Gene3D" id="3.40.50.1000">
    <property type="entry name" value="HAD superfamily/HAD-like"/>
    <property type="match status" value="1"/>
</dbReference>
<name>A0ABY4E1C1_9NEIS</name>